<keyword evidence="3" id="KW-0813">Transport</keyword>
<evidence type="ECO:0000313" key="8">
    <source>
        <dbReference type="EMBL" id="KAK9504653.1"/>
    </source>
</evidence>
<keyword evidence="7" id="KW-0458">Lysosome</keyword>
<evidence type="ECO:0000256" key="2">
    <source>
        <dbReference type="ARBA" id="ARBA00007467"/>
    </source>
</evidence>
<comment type="subcellular location">
    <subcellularLocation>
        <location evidence="1">Endomembrane system</location>
        <topology evidence="1">Multi-pass membrane protein</topology>
    </subcellularLocation>
    <subcellularLocation>
        <location evidence="7">Lysosome membrane</location>
        <topology evidence="7">Multi-pass membrane protein</topology>
    </subcellularLocation>
</comment>
<feature type="transmembrane region" description="Helical" evidence="7">
    <location>
        <begin position="119"/>
        <end position="144"/>
    </location>
</feature>
<comment type="caution">
    <text evidence="8">The sequence shown here is derived from an EMBL/GenBank/DDBJ whole genome shotgun (WGS) entry which is preliminary data.</text>
</comment>
<accession>A0AAW1D3L2</accession>
<evidence type="ECO:0000256" key="1">
    <source>
        <dbReference type="ARBA" id="ARBA00004127"/>
    </source>
</evidence>
<evidence type="ECO:0000256" key="7">
    <source>
        <dbReference type="RuleBase" id="RU361113"/>
    </source>
</evidence>
<protein>
    <recommendedName>
        <fullName evidence="7">Battenin</fullName>
    </recommendedName>
</protein>
<keyword evidence="9" id="KW-1185">Reference proteome</keyword>
<dbReference type="PRINTS" id="PR01315">
    <property type="entry name" value="BATTENIN"/>
</dbReference>
<dbReference type="InterPro" id="IPR003492">
    <property type="entry name" value="Battenin_disease_Cln3"/>
</dbReference>
<evidence type="ECO:0000256" key="6">
    <source>
        <dbReference type="ARBA" id="ARBA00023136"/>
    </source>
</evidence>
<dbReference type="GO" id="GO:0005765">
    <property type="term" value="C:lysosomal membrane"/>
    <property type="evidence" value="ECO:0007669"/>
    <property type="project" value="UniProtKB-SubCell"/>
</dbReference>
<reference evidence="8 9" key="1">
    <citation type="submission" date="2022-12" db="EMBL/GenBank/DDBJ databases">
        <title>Chromosome-level genome assembly of true bugs.</title>
        <authorList>
            <person name="Ma L."/>
            <person name="Li H."/>
        </authorList>
    </citation>
    <scope>NUCLEOTIDE SEQUENCE [LARGE SCALE GENOMIC DNA]</scope>
    <source>
        <strain evidence="8">Lab_2022b</strain>
    </source>
</reference>
<dbReference type="PANTHER" id="PTHR10981:SF0">
    <property type="entry name" value="BATTENIN"/>
    <property type="match status" value="1"/>
</dbReference>
<gene>
    <name evidence="8" type="ORF">O3M35_010938</name>
</gene>
<evidence type="ECO:0000256" key="4">
    <source>
        <dbReference type="ARBA" id="ARBA00022692"/>
    </source>
</evidence>
<dbReference type="AlphaFoldDB" id="A0AAW1D3L2"/>
<dbReference type="SUPFAM" id="SSF103473">
    <property type="entry name" value="MFS general substrate transporter"/>
    <property type="match status" value="1"/>
</dbReference>
<feature type="transmembrane region" description="Helical" evidence="7">
    <location>
        <begin position="92"/>
        <end position="112"/>
    </location>
</feature>
<feature type="transmembrane region" description="Helical" evidence="7">
    <location>
        <begin position="150"/>
        <end position="170"/>
    </location>
</feature>
<evidence type="ECO:0000256" key="3">
    <source>
        <dbReference type="ARBA" id="ARBA00022448"/>
    </source>
</evidence>
<dbReference type="GO" id="GO:0007040">
    <property type="term" value="P:lysosome organization"/>
    <property type="evidence" value="ECO:0007669"/>
    <property type="project" value="TreeGrafter"/>
</dbReference>
<feature type="transmembrane region" description="Helical" evidence="7">
    <location>
        <begin position="58"/>
        <end position="80"/>
    </location>
</feature>
<evidence type="ECO:0000256" key="5">
    <source>
        <dbReference type="ARBA" id="ARBA00022989"/>
    </source>
</evidence>
<dbReference type="Proteomes" id="UP001461498">
    <property type="component" value="Unassembled WGS sequence"/>
</dbReference>
<dbReference type="EMBL" id="JAPXFL010000007">
    <property type="protein sequence ID" value="KAK9504653.1"/>
    <property type="molecule type" value="Genomic_DNA"/>
</dbReference>
<feature type="transmembrane region" description="Helical" evidence="7">
    <location>
        <begin position="182"/>
        <end position="200"/>
    </location>
</feature>
<proteinExistence type="inferred from homology"/>
<dbReference type="InterPro" id="IPR036259">
    <property type="entry name" value="MFS_trans_sf"/>
</dbReference>
<dbReference type="GO" id="GO:0012505">
    <property type="term" value="C:endomembrane system"/>
    <property type="evidence" value="ECO:0007669"/>
    <property type="project" value="UniProtKB-SubCell"/>
</dbReference>
<keyword evidence="4 7" id="KW-0812">Transmembrane</keyword>
<organism evidence="8 9">
    <name type="scientific">Rhynocoris fuscipes</name>
    <dbReference type="NCBI Taxonomy" id="488301"/>
    <lineage>
        <taxon>Eukaryota</taxon>
        <taxon>Metazoa</taxon>
        <taxon>Ecdysozoa</taxon>
        <taxon>Arthropoda</taxon>
        <taxon>Hexapoda</taxon>
        <taxon>Insecta</taxon>
        <taxon>Pterygota</taxon>
        <taxon>Neoptera</taxon>
        <taxon>Paraneoptera</taxon>
        <taxon>Hemiptera</taxon>
        <taxon>Heteroptera</taxon>
        <taxon>Panheteroptera</taxon>
        <taxon>Cimicomorpha</taxon>
        <taxon>Reduviidae</taxon>
        <taxon>Harpactorinae</taxon>
        <taxon>Harpactorini</taxon>
        <taxon>Rhynocoris</taxon>
    </lineage>
</organism>
<name>A0AAW1D3L2_9HEMI</name>
<dbReference type="Pfam" id="PF02487">
    <property type="entry name" value="CLN3"/>
    <property type="match status" value="2"/>
</dbReference>
<keyword evidence="5 7" id="KW-1133">Transmembrane helix</keyword>
<dbReference type="PANTHER" id="PTHR10981">
    <property type="entry name" value="BATTENIN"/>
    <property type="match status" value="1"/>
</dbReference>
<feature type="transmembrane region" description="Helical" evidence="7">
    <location>
        <begin position="244"/>
        <end position="263"/>
    </location>
</feature>
<keyword evidence="6 7" id="KW-0472">Membrane</keyword>
<evidence type="ECO:0000313" key="9">
    <source>
        <dbReference type="Proteomes" id="UP001461498"/>
    </source>
</evidence>
<comment type="similarity">
    <text evidence="2 7">Belongs to the battenin family.</text>
</comment>
<feature type="transmembrane region" description="Helical" evidence="7">
    <location>
        <begin position="16"/>
        <end position="37"/>
    </location>
</feature>
<sequence length="314" mass="34311">MENEESFERWKRLSTIISFWVFGLCNNLGYVVMLSAAHDIMKEFDESDVDSVSTKEGYLRECTVIGTGAILLADIVPSILVKLVAPFVPLMIHIRMALTIGTSAVGFILVALKFNKWLIILGVILTSISSGLGETSLLAYMVFFKTKNVISTWSSGTGAAGLLGSFAYAALISVGLSPSATLLSMLVSPLSMAACFWLVVDHPKVTKSDGYLEEEESAPLDAILQGINVILLVFEVIEGYMKYLLIVMVIILWEGLIAGASYVNTYRKIASETPPAEREFSMSMNSFSDSIMITLAGFIALPSHDYICKIKPPY</sequence>
<dbReference type="GO" id="GO:0051453">
    <property type="term" value="P:regulation of intracellular pH"/>
    <property type="evidence" value="ECO:0007669"/>
    <property type="project" value="TreeGrafter"/>
</dbReference>